<reference evidence="1" key="1">
    <citation type="thesis" date="2006" institute="Department of Biology" country="University of Muenster, Muenster, Germany">
        <title>Plastizitaet bakterieller Genome: Praevalenz bedeutender Virulenzfaktoren intestinalpathogener Escherichia coli.</title>
        <authorList>
            <person name="Mueller D."/>
        </authorList>
    </citation>
    <scope>NUCLEOTIDE SEQUENCE</scope>
    <source>
        <strain evidence="1">B6</strain>
    </source>
</reference>
<name>C7BUJ8_ECOLX</name>
<dbReference type="AlphaFoldDB" id="C7BUJ8"/>
<reference evidence="1" key="2">
    <citation type="journal article" date="2009" name="Infect. Immun.">
        <title>Comparative analysis of the locus of enterocyte effacement and its flanking regions.</title>
        <authorList>
            <person name="Muller D."/>
            <person name="Benz I."/>
            <person name="Liebchen A."/>
            <person name="Gallitz I."/>
            <person name="Karch H."/>
            <person name="Schmidt M.A."/>
        </authorList>
    </citation>
    <scope>NUCLEOTIDE SEQUENCE</scope>
    <source>
        <strain evidence="1">B6</strain>
    </source>
</reference>
<dbReference type="EMBL" id="FM201463">
    <property type="protein sequence ID" value="CAR48015.1"/>
    <property type="molecule type" value="Genomic_DNA"/>
</dbReference>
<protein>
    <submittedName>
        <fullName evidence="1">Uncharacterized protein</fullName>
    </submittedName>
</protein>
<accession>C7BUJ8</accession>
<proteinExistence type="predicted"/>
<sequence>MSIRAWRAARPPFCITFSVWLPAADFIMQVMPDIRFPVTDSDYLFLYLPQPFGHALRSLLPAVTFFFCHERCNSGSSATWVEENG</sequence>
<evidence type="ECO:0000313" key="1">
    <source>
        <dbReference type="EMBL" id="CAR48015.1"/>
    </source>
</evidence>
<organism evidence="1">
    <name type="scientific">Escherichia coli</name>
    <dbReference type="NCBI Taxonomy" id="562"/>
    <lineage>
        <taxon>Bacteria</taxon>
        <taxon>Pseudomonadati</taxon>
        <taxon>Pseudomonadota</taxon>
        <taxon>Gammaproteobacteria</taxon>
        <taxon>Enterobacterales</taxon>
        <taxon>Enterobacteriaceae</taxon>
        <taxon>Escherichia</taxon>
    </lineage>
</organism>